<accession>A0A3D9L0T4</accession>
<gene>
    <name evidence="1" type="ORF">C7460_113115</name>
</gene>
<sequence length="302" mass="34506">MAIYLRFVCSLCTENIAQQLMKNTLIVLLIILSFSCQQPDETGWIPQSWIAERVADSETRMQQSAAGSRLLDAINAHGGMEKWFANGALWFHFDYQPLDDKTRRNSYQLVDQWSARSVHELATNREVRYGWDGRDAWVFPDTAELPVNPRFWSMTPFYFVGLPFVLADEGTQYEQLEPQQLNGRNYDLVKVTYTSGTGDAPDDFYIIYIDQQTSKMGALRYIVTYPGFFPNGGHSPEKIMILKGLQEVDGIWLATGYDTHWWKDGVGEHITTIDVKDVQFKPSVDREEAFAKPAGARLHEGL</sequence>
<protein>
    <submittedName>
        <fullName evidence="1">Uncharacterized protein</fullName>
    </submittedName>
</protein>
<organism evidence="1 2">
    <name type="scientific">Marinoscillum furvescens DSM 4134</name>
    <dbReference type="NCBI Taxonomy" id="1122208"/>
    <lineage>
        <taxon>Bacteria</taxon>
        <taxon>Pseudomonadati</taxon>
        <taxon>Bacteroidota</taxon>
        <taxon>Cytophagia</taxon>
        <taxon>Cytophagales</taxon>
        <taxon>Reichenbachiellaceae</taxon>
        <taxon>Marinoscillum</taxon>
    </lineage>
</organism>
<name>A0A3D9L0T4_MARFU</name>
<dbReference type="AlphaFoldDB" id="A0A3D9L0T4"/>
<dbReference type="EMBL" id="QREG01000013">
    <property type="protein sequence ID" value="RED97066.1"/>
    <property type="molecule type" value="Genomic_DNA"/>
</dbReference>
<keyword evidence="2" id="KW-1185">Reference proteome</keyword>
<proteinExistence type="predicted"/>
<evidence type="ECO:0000313" key="2">
    <source>
        <dbReference type="Proteomes" id="UP000256779"/>
    </source>
</evidence>
<dbReference type="Proteomes" id="UP000256779">
    <property type="component" value="Unassembled WGS sequence"/>
</dbReference>
<reference evidence="1 2" key="1">
    <citation type="submission" date="2018-07" db="EMBL/GenBank/DDBJ databases">
        <title>Genomic Encyclopedia of Type Strains, Phase IV (KMG-IV): sequencing the most valuable type-strain genomes for metagenomic binning, comparative biology and taxonomic classification.</title>
        <authorList>
            <person name="Goeker M."/>
        </authorList>
    </citation>
    <scope>NUCLEOTIDE SEQUENCE [LARGE SCALE GENOMIC DNA]</scope>
    <source>
        <strain evidence="1 2">DSM 4134</strain>
    </source>
</reference>
<comment type="caution">
    <text evidence="1">The sequence shown here is derived from an EMBL/GenBank/DDBJ whole genome shotgun (WGS) entry which is preliminary data.</text>
</comment>
<evidence type="ECO:0000313" key="1">
    <source>
        <dbReference type="EMBL" id="RED97066.1"/>
    </source>
</evidence>